<gene>
    <name evidence="1" type="ORF">CAAN4_F02674</name>
</gene>
<protein>
    <submittedName>
        <fullName evidence="1">Uncharacterized protein</fullName>
    </submittedName>
</protein>
<evidence type="ECO:0000313" key="2">
    <source>
        <dbReference type="Proteomes" id="UP001497600"/>
    </source>
</evidence>
<reference evidence="1 2" key="1">
    <citation type="submission" date="2024-01" db="EMBL/GenBank/DDBJ databases">
        <authorList>
            <consortium name="Genoscope - CEA"/>
            <person name="William W."/>
        </authorList>
    </citation>
    <scope>NUCLEOTIDE SEQUENCE [LARGE SCALE GENOMIC DNA]</scope>
    <source>
        <strain evidence="1 2">29B2s-10</strain>
    </source>
</reference>
<accession>A0ABP0EEG2</accession>
<proteinExistence type="predicted"/>
<dbReference type="EMBL" id="OZ004258">
    <property type="protein sequence ID" value="CAK7911487.1"/>
    <property type="molecule type" value="Genomic_DNA"/>
</dbReference>
<keyword evidence="2" id="KW-1185">Reference proteome</keyword>
<dbReference type="Proteomes" id="UP001497600">
    <property type="component" value="Chromosome F"/>
</dbReference>
<sequence length="211" mass="24861">MSLNKPNIEHNFTLLTGKENTEKGNDWELKIEEEFKQIVSNYLDENSKAKFNLNQQFNSSDKENINLEDNSLDLLQTHYQEIEKIKLNQRLVAKHLKKIKLQPIDLSQLKQTVYSNPTLEDYFKIVEDLNKLVCSINEDNRMKMKNEEELHIVTDYLLNEKASLKKTENLDKNIDNRLHLRYFKSESRHNCYSSASNYSVSDTESGSEYTF</sequence>
<name>A0ABP0EEG2_9ASCO</name>
<organism evidence="1 2">
    <name type="scientific">[Candida] anglica</name>
    <dbReference type="NCBI Taxonomy" id="148631"/>
    <lineage>
        <taxon>Eukaryota</taxon>
        <taxon>Fungi</taxon>
        <taxon>Dikarya</taxon>
        <taxon>Ascomycota</taxon>
        <taxon>Saccharomycotina</taxon>
        <taxon>Pichiomycetes</taxon>
        <taxon>Debaryomycetaceae</taxon>
        <taxon>Kurtzmaniella</taxon>
    </lineage>
</organism>
<evidence type="ECO:0000313" key="1">
    <source>
        <dbReference type="EMBL" id="CAK7911487.1"/>
    </source>
</evidence>